<dbReference type="AlphaFoldDB" id="A0AAW0Q0L6"/>
<dbReference type="CDD" id="cd01650">
    <property type="entry name" value="RT_nLTR_like"/>
    <property type="match status" value="1"/>
</dbReference>
<dbReference type="PANTHER" id="PTHR47510">
    <property type="entry name" value="REVERSE TRANSCRIPTASE DOMAIN-CONTAINING PROTEIN"/>
    <property type="match status" value="1"/>
</dbReference>
<protein>
    <recommendedName>
        <fullName evidence="3">Reverse transcriptase domain-containing protein</fullName>
    </recommendedName>
</protein>
<dbReference type="InterPro" id="IPR043502">
    <property type="entry name" value="DNA/RNA_pol_sf"/>
</dbReference>
<feature type="domain" description="Reverse transcriptase" evidence="3">
    <location>
        <begin position="235"/>
        <end position="436"/>
    </location>
</feature>
<gene>
    <name evidence="4" type="ORF">WMY93_002777</name>
</gene>
<evidence type="ECO:0000313" key="4">
    <source>
        <dbReference type="EMBL" id="KAK7939451.1"/>
    </source>
</evidence>
<feature type="compositionally biased region" description="Basic residues" evidence="1">
    <location>
        <begin position="79"/>
        <end position="95"/>
    </location>
</feature>
<feature type="signal peptide" evidence="2">
    <location>
        <begin position="1"/>
        <end position="31"/>
    </location>
</feature>
<name>A0AAW0Q0L6_9GOBI</name>
<evidence type="ECO:0000256" key="1">
    <source>
        <dbReference type="SAM" id="MobiDB-lite"/>
    </source>
</evidence>
<keyword evidence="5" id="KW-1185">Reference proteome</keyword>
<dbReference type="PROSITE" id="PS50878">
    <property type="entry name" value="RT_POL"/>
    <property type="match status" value="1"/>
</dbReference>
<feature type="region of interest" description="Disordered" evidence="1">
    <location>
        <begin position="70"/>
        <end position="95"/>
    </location>
</feature>
<dbReference type="InterPro" id="IPR000477">
    <property type="entry name" value="RT_dom"/>
</dbReference>
<dbReference type="Pfam" id="PF00078">
    <property type="entry name" value="RVT_1"/>
    <property type="match status" value="1"/>
</dbReference>
<dbReference type="PANTHER" id="PTHR47510:SF3">
    <property type="entry name" value="ENDO_EXONUCLEASE_PHOSPHATASE DOMAIN-CONTAINING PROTEIN"/>
    <property type="match status" value="1"/>
</dbReference>
<comment type="caution">
    <text evidence="4">The sequence shown here is derived from an EMBL/GenBank/DDBJ whole genome shotgun (WGS) entry which is preliminary data.</text>
</comment>
<dbReference type="EMBL" id="JBBPFD010000002">
    <property type="protein sequence ID" value="KAK7939451.1"/>
    <property type="molecule type" value="Genomic_DNA"/>
</dbReference>
<dbReference type="Proteomes" id="UP001460270">
    <property type="component" value="Unassembled WGS sequence"/>
</dbReference>
<evidence type="ECO:0000259" key="3">
    <source>
        <dbReference type="PROSITE" id="PS50878"/>
    </source>
</evidence>
<evidence type="ECO:0000256" key="2">
    <source>
        <dbReference type="SAM" id="SignalP"/>
    </source>
</evidence>
<reference evidence="5" key="1">
    <citation type="submission" date="2024-04" db="EMBL/GenBank/DDBJ databases">
        <title>Salinicola lusitanus LLJ914,a marine bacterium isolated from the Okinawa Trough.</title>
        <authorList>
            <person name="Li J."/>
        </authorList>
    </citation>
    <scope>NUCLEOTIDE SEQUENCE [LARGE SCALE GENOMIC DNA]</scope>
</reference>
<proteinExistence type="predicted"/>
<keyword evidence="2" id="KW-0732">Signal</keyword>
<evidence type="ECO:0000313" key="5">
    <source>
        <dbReference type="Proteomes" id="UP001460270"/>
    </source>
</evidence>
<dbReference type="SUPFAM" id="SSF56672">
    <property type="entry name" value="DNA/RNA polymerases"/>
    <property type="match status" value="1"/>
</dbReference>
<sequence length="436" mass="48676">MALPRGRRCGALGAKLLIFLLFFAFICRVEATVRLVGQYDRATLLKLRDLSHLGHFESNVLSLCPELARNTATSPPERKQKRRRGRRGGAARRLRRQVSSGRLTLPVVLFANVQSLENKMDELHTRISTQKDIRDCSMLCFCETWLGEKTPDAAVTPDGYSVYRGDRSAVESGKTEERWHSSSNPGVLTVTHSQVQKALKQVNPHKAVGPDGVSPRVLKTCGEQLAGVYTDIFNWSLMEAVVPRIFKSSVIVPVPKKTFISTLNDYRPVALTPVAMKCLEKLVLVHLNNIVPDTIDLLQFAYRPNRSVDDAVSVALHHVLQHLDYSGTYVRTLFLDYSSAFNTIRPVRLIEKLAELGIPTPTCNWILDFLIERPQVVRIGQQVSDQLTLSTGSPQGCCLSPKLFTLYTHDCVSKHNNTIIIKYADDTTILVLSEGG</sequence>
<accession>A0AAW0Q0L6</accession>
<feature type="chain" id="PRO_5043586915" description="Reverse transcriptase domain-containing protein" evidence="2">
    <location>
        <begin position="32"/>
        <end position="436"/>
    </location>
</feature>
<organism evidence="4 5">
    <name type="scientific">Mugilogobius chulae</name>
    <name type="common">yellowstripe goby</name>
    <dbReference type="NCBI Taxonomy" id="88201"/>
    <lineage>
        <taxon>Eukaryota</taxon>
        <taxon>Metazoa</taxon>
        <taxon>Chordata</taxon>
        <taxon>Craniata</taxon>
        <taxon>Vertebrata</taxon>
        <taxon>Euteleostomi</taxon>
        <taxon>Actinopterygii</taxon>
        <taxon>Neopterygii</taxon>
        <taxon>Teleostei</taxon>
        <taxon>Neoteleostei</taxon>
        <taxon>Acanthomorphata</taxon>
        <taxon>Gobiaria</taxon>
        <taxon>Gobiiformes</taxon>
        <taxon>Gobioidei</taxon>
        <taxon>Gobiidae</taxon>
        <taxon>Gobionellinae</taxon>
        <taxon>Mugilogobius</taxon>
    </lineage>
</organism>